<dbReference type="PANTHER" id="PTHR24348">
    <property type="entry name" value="SERINE/THREONINE-PROTEIN KINASE UNC-51-RELATED"/>
    <property type="match status" value="1"/>
</dbReference>
<organism evidence="2 3">
    <name type="scientific">Thioflexithrix psekupsensis</name>
    <dbReference type="NCBI Taxonomy" id="1570016"/>
    <lineage>
        <taxon>Bacteria</taxon>
        <taxon>Pseudomonadati</taxon>
        <taxon>Pseudomonadota</taxon>
        <taxon>Gammaproteobacteria</taxon>
        <taxon>Thiotrichales</taxon>
        <taxon>Thioflexithrix</taxon>
    </lineage>
</organism>
<accession>A0A251X925</accession>
<dbReference type="InterPro" id="IPR011009">
    <property type="entry name" value="Kinase-like_dom_sf"/>
</dbReference>
<dbReference type="CDD" id="cd14014">
    <property type="entry name" value="STKc_PknB_like"/>
    <property type="match status" value="1"/>
</dbReference>
<name>A0A251X925_9GAMM</name>
<gene>
    <name evidence="2" type="ORF">TPSD3_07525</name>
</gene>
<dbReference type="Pfam" id="PF00069">
    <property type="entry name" value="Pkinase"/>
    <property type="match status" value="1"/>
</dbReference>
<dbReference type="InterPro" id="IPR000719">
    <property type="entry name" value="Prot_kinase_dom"/>
</dbReference>
<protein>
    <recommendedName>
        <fullName evidence="1">Protein kinase domain-containing protein</fullName>
    </recommendedName>
</protein>
<dbReference type="InterPro" id="IPR045269">
    <property type="entry name" value="Atg1-like"/>
</dbReference>
<dbReference type="InterPro" id="IPR008271">
    <property type="entry name" value="Ser/Thr_kinase_AS"/>
</dbReference>
<dbReference type="PANTHER" id="PTHR24348:SF68">
    <property type="entry name" value="SERINE_THREONINE-PROTEIN KINASE ATG1C"/>
    <property type="match status" value="1"/>
</dbReference>
<reference evidence="2 3" key="1">
    <citation type="submission" date="2016-12" db="EMBL/GenBank/DDBJ databases">
        <title>Thioflexothrix psekupsii D3 genome sequencing and assembly.</title>
        <authorList>
            <person name="Fomenkov A."/>
            <person name="Vincze T."/>
            <person name="Grabovich M."/>
            <person name="Anton B.P."/>
            <person name="Dubinina G."/>
            <person name="Orlova M."/>
            <person name="Belousova E."/>
            <person name="Roberts R.J."/>
        </authorList>
    </citation>
    <scope>NUCLEOTIDE SEQUENCE [LARGE SCALE GENOMIC DNA]</scope>
    <source>
        <strain evidence="2">D3</strain>
    </source>
</reference>
<dbReference type="GO" id="GO:0005737">
    <property type="term" value="C:cytoplasm"/>
    <property type="evidence" value="ECO:0007669"/>
    <property type="project" value="TreeGrafter"/>
</dbReference>
<comment type="caution">
    <text evidence="2">The sequence shown here is derived from an EMBL/GenBank/DDBJ whole genome shotgun (WGS) entry which is preliminary data.</text>
</comment>
<evidence type="ECO:0000313" key="3">
    <source>
        <dbReference type="Proteomes" id="UP000194798"/>
    </source>
</evidence>
<dbReference type="GO" id="GO:0004674">
    <property type="term" value="F:protein serine/threonine kinase activity"/>
    <property type="evidence" value="ECO:0007669"/>
    <property type="project" value="InterPro"/>
</dbReference>
<evidence type="ECO:0000259" key="1">
    <source>
        <dbReference type="PROSITE" id="PS50011"/>
    </source>
</evidence>
<evidence type="ECO:0000313" key="2">
    <source>
        <dbReference type="EMBL" id="OUD14173.1"/>
    </source>
</evidence>
<sequence length="600" mass="67928">MSSYDNSSSSTLDPLLLAQLPDRYRIHHLLGSSAYSLVYRASEYESHTAVIIKCFAPSIRGAYLREMAAAFGISHPGITRCIDTFHLTDGRACMVYEYVKAGTLRDYLRQHVKLELNIVISCLRQLLQALDYLHHLQLIHCDIKPENVLLDQTEEIEKTRFILSDLGAACPLREAHEGQHTVGSPAYCAPERLYEKFSFNSDLYSLGVMGFELVMGQRPFEGSATELARAHLKQVPDLSGIEYAPLRDFLAQLLQKDPRLRPSNAQVALHLLSRIERGYAVDGSWQPSAATKTLPIRLDKVVPVDFNVPEQWRLRLHLPLTQRPQRLLSLHLEQHPVIGVVYGTHIEFAQPQASRTGLQVLLNASAPLQNVGTDQLLYVQGNRLLHLDLSTQVRTCLWEDCDALLAFHLRGEYLIWCNQRSGHICHLPSGEQHVYRVQSYAFAPQVRLWRDGWLLTSGGRINQLAQLRDLHGHVQAEWTLDGPIVEWCELGDVMLAMTLTVTGREPSYALWRLSLESDPRKQLLNEPILNYGSTAQGLFWLTQDQQLYQCGVDLHARCIGKLPRPASLLHISADQRYLAAASLTENAMLLDLWENEPKSY</sequence>
<dbReference type="GO" id="GO:0005524">
    <property type="term" value="F:ATP binding"/>
    <property type="evidence" value="ECO:0007669"/>
    <property type="project" value="InterPro"/>
</dbReference>
<dbReference type="AlphaFoldDB" id="A0A251X925"/>
<dbReference type="SMART" id="SM00220">
    <property type="entry name" value="S_TKc"/>
    <property type="match status" value="1"/>
</dbReference>
<dbReference type="EMBL" id="MSLT01000012">
    <property type="protein sequence ID" value="OUD14173.1"/>
    <property type="molecule type" value="Genomic_DNA"/>
</dbReference>
<proteinExistence type="predicted"/>
<keyword evidence="3" id="KW-1185">Reference proteome</keyword>
<dbReference type="PROSITE" id="PS50011">
    <property type="entry name" value="PROTEIN_KINASE_DOM"/>
    <property type="match status" value="1"/>
</dbReference>
<dbReference type="PROSITE" id="PS00108">
    <property type="entry name" value="PROTEIN_KINASE_ST"/>
    <property type="match status" value="1"/>
</dbReference>
<dbReference type="Proteomes" id="UP000194798">
    <property type="component" value="Unassembled WGS sequence"/>
</dbReference>
<dbReference type="RefSeq" id="WP_176329778.1">
    <property type="nucleotide sequence ID" value="NZ_MSLT01000012.1"/>
</dbReference>
<feature type="domain" description="Protein kinase" evidence="1">
    <location>
        <begin position="24"/>
        <end position="273"/>
    </location>
</feature>
<dbReference type="SUPFAM" id="SSF56112">
    <property type="entry name" value="Protein kinase-like (PK-like)"/>
    <property type="match status" value="1"/>
</dbReference>
<dbReference type="Gene3D" id="1.10.510.10">
    <property type="entry name" value="Transferase(Phosphotransferase) domain 1"/>
    <property type="match status" value="1"/>
</dbReference>